<evidence type="ECO:0000256" key="1">
    <source>
        <dbReference type="SAM" id="MobiDB-lite"/>
    </source>
</evidence>
<evidence type="ECO:0000313" key="2">
    <source>
        <dbReference type="EMBL" id="SPD66842.1"/>
    </source>
</evidence>
<dbReference type="EMBL" id="LT984814">
    <property type="protein sequence ID" value="SPD66842.1"/>
    <property type="molecule type" value="Genomic_DNA"/>
</dbReference>
<proteinExistence type="predicted"/>
<dbReference type="Proteomes" id="UP000254259">
    <property type="component" value="Plasmid CBM2636_mp"/>
</dbReference>
<reference evidence="2 3" key="1">
    <citation type="submission" date="2018-01" db="EMBL/GenBank/DDBJ databases">
        <authorList>
            <person name="Clerissi C."/>
        </authorList>
    </citation>
    <scope>NUCLEOTIDE SEQUENCE [LARGE SCALE GENOMIC DNA]</scope>
    <source>
        <strain evidence="2">Cupriavidus taiwanensis SWF 66322</strain>
        <plasmid evidence="3">cbm2636_mp</plasmid>
    </source>
</reference>
<organism evidence="2 3">
    <name type="scientific">Cupriavidus taiwanensis</name>
    <dbReference type="NCBI Taxonomy" id="164546"/>
    <lineage>
        <taxon>Bacteria</taxon>
        <taxon>Pseudomonadati</taxon>
        <taxon>Pseudomonadota</taxon>
        <taxon>Betaproteobacteria</taxon>
        <taxon>Burkholderiales</taxon>
        <taxon>Burkholderiaceae</taxon>
        <taxon>Cupriavidus</taxon>
    </lineage>
</organism>
<geneLocation type="plasmid" evidence="3">
    <name>cbm2636_mp</name>
</geneLocation>
<sequence>MKGAARTRIFKSQRSLNPLPGFKLRAPLERRHPPTSCGKERALTCEESMTPFTRSAARMGGMRKPIPSATLP</sequence>
<gene>
    <name evidence="2" type="ORF">CBM2636_MP10478</name>
</gene>
<feature type="region of interest" description="Disordered" evidence="1">
    <location>
        <begin position="1"/>
        <end position="72"/>
    </location>
</feature>
<name>A0A9Q7UYE3_9BURK</name>
<feature type="compositionally biased region" description="Basic and acidic residues" evidence="1">
    <location>
        <begin position="26"/>
        <end position="44"/>
    </location>
</feature>
<protein>
    <submittedName>
        <fullName evidence="2">Uncharacterized protein</fullName>
    </submittedName>
</protein>
<evidence type="ECO:0000313" key="3">
    <source>
        <dbReference type="Proteomes" id="UP000254259"/>
    </source>
</evidence>
<dbReference type="AlphaFoldDB" id="A0A9Q7UYE3"/>
<keyword evidence="2" id="KW-0614">Plasmid</keyword>
<accession>A0A9Q7UYE3</accession>